<reference evidence="1" key="2">
    <citation type="journal article" date="2015" name="Data Brief">
        <title>Shoot transcriptome of the giant reed, Arundo donax.</title>
        <authorList>
            <person name="Barrero R.A."/>
            <person name="Guerrero F.D."/>
            <person name="Moolhuijzen P."/>
            <person name="Goolsby J.A."/>
            <person name="Tidwell J."/>
            <person name="Bellgard S.E."/>
            <person name="Bellgard M.I."/>
        </authorList>
    </citation>
    <scope>NUCLEOTIDE SEQUENCE</scope>
    <source>
        <tissue evidence="1">Shoot tissue taken approximately 20 cm above the soil surface</tissue>
    </source>
</reference>
<proteinExistence type="predicted"/>
<dbReference type="AlphaFoldDB" id="A0A0A9B653"/>
<reference evidence="1" key="1">
    <citation type="submission" date="2014-09" db="EMBL/GenBank/DDBJ databases">
        <authorList>
            <person name="Magalhaes I.L.F."/>
            <person name="Oliveira U."/>
            <person name="Santos F.R."/>
            <person name="Vidigal T.H.D.A."/>
            <person name="Brescovit A.D."/>
            <person name="Santos A.J."/>
        </authorList>
    </citation>
    <scope>NUCLEOTIDE SEQUENCE</scope>
    <source>
        <tissue evidence="1">Shoot tissue taken approximately 20 cm above the soil surface</tissue>
    </source>
</reference>
<organism evidence="1">
    <name type="scientific">Arundo donax</name>
    <name type="common">Giant reed</name>
    <name type="synonym">Donax arundinaceus</name>
    <dbReference type="NCBI Taxonomy" id="35708"/>
    <lineage>
        <taxon>Eukaryota</taxon>
        <taxon>Viridiplantae</taxon>
        <taxon>Streptophyta</taxon>
        <taxon>Embryophyta</taxon>
        <taxon>Tracheophyta</taxon>
        <taxon>Spermatophyta</taxon>
        <taxon>Magnoliopsida</taxon>
        <taxon>Liliopsida</taxon>
        <taxon>Poales</taxon>
        <taxon>Poaceae</taxon>
        <taxon>PACMAD clade</taxon>
        <taxon>Arundinoideae</taxon>
        <taxon>Arundineae</taxon>
        <taxon>Arundo</taxon>
    </lineage>
</organism>
<protein>
    <submittedName>
        <fullName evidence="1">Uncharacterized protein</fullName>
    </submittedName>
</protein>
<dbReference type="EMBL" id="GBRH01238406">
    <property type="protein sequence ID" value="JAD59489.1"/>
    <property type="molecule type" value="Transcribed_RNA"/>
</dbReference>
<accession>A0A0A9B653</accession>
<evidence type="ECO:0000313" key="1">
    <source>
        <dbReference type="EMBL" id="JAD59489.1"/>
    </source>
</evidence>
<name>A0A0A9B653_ARUDO</name>
<sequence>MDGFTRIMQCNEEKGLIQLRFDTTVIITD</sequence>